<protein>
    <submittedName>
        <fullName evidence="1">Uncharacterized protein</fullName>
    </submittedName>
</protein>
<evidence type="ECO:0000313" key="2">
    <source>
        <dbReference type="Proteomes" id="UP000011182"/>
    </source>
</evidence>
<name>A0A9W5LIM8_9BACI</name>
<organism evidence="1 2">
    <name type="scientific">Bacillus inaquosorum KCTC 13429</name>
    <dbReference type="NCBI Taxonomy" id="1236548"/>
    <lineage>
        <taxon>Bacteria</taxon>
        <taxon>Bacillati</taxon>
        <taxon>Bacillota</taxon>
        <taxon>Bacilli</taxon>
        <taxon>Bacillales</taxon>
        <taxon>Bacillaceae</taxon>
        <taxon>Bacillus</taxon>
    </lineage>
</organism>
<keyword evidence="2" id="KW-1185">Reference proteome</keyword>
<evidence type="ECO:0000313" key="1">
    <source>
        <dbReference type="EMBL" id="ELS61463.1"/>
    </source>
</evidence>
<accession>A0A9W5LIM8</accession>
<dbReference type="AlphaFoldDB" id="A0A9W5LIM8"/>
<reference evidence="1 2" key="1">
    <citation type="journal article" date="2014" name="Syst. Appl. Microbiol.">
        <title>Genomic insights into the taxonomic status of the three subspecies of Bacillus subtilis.</title>
        <authorList>
            <person name="Yi H."/>
            <person name="Chun J."/>
            <person name="Cha C.J."/>
        </authorList>
    </citation>
    <scope>NUCLEOTIDE SEQUENCE [LARGE SCALE GENOMIC DNA]</scope>
    <source>
        <strain evidence="1 2">KCTC 13429</strain>
    </source>
</reference>
<sequence length="52" mass="5886">MIKNKISWFVHPMSVNTIRNKVFLGKAQDSLSFPKKAIVSTHDRRLSQTASA</sequence>
<comment type="caution">
    <text evidence="1">The sequence shown here is derived from an EMBL/GenBank/DDBJ whole genome shotgun (WGS) entry which is preliminary data.</text>
</comment>
<proteinExistence type="predicted"/>
<dbReference type="EMBL" id="AMXN01000003">
    <property type="protein sequence ID" value="ELS61463.1"/>
    <property type="molecule type" value="Genomic_DNA"/>
</dbReference>
<gene>
    <name evidence="1" type="ORF">BSI_18340</name>
</gene>
<dbReference type="Proteomes" id="UP000011182">
    <property type="component" value="Unassembled WGS sequence"/>
</dbReference>